<dbReference type="Proteomes" id="UP000728185">
    <property type="component" value="Unassembled WGS sequence"/>
</dbReference>
<dbReference type="InterPro" id="IPR033031">
    <property type="entry name" value="Scc2/Nipped-B"/>
</dbReference>
<feature type="region of interest" description="Disordered" evidence="1">
    <location>
        <begin position="1775"/>
        <end position="1808"/>
    </location>
</feature>
<feature type="region of interest" description="Disordered" evidence="1">
    <location>
        <begin position="720"/>
        <end position="848"/>
    </location>
</feature>
<feature type="compositionally biased region" description="Low complexity" evidence="1">
    <location>
        <begin position="744"/>
        <end position="765"/>
    </location>
</feature>
<feature type="region of interest" description="Disordered" evidence="1">
    <location>
        <begin position="1338"/>
        <end position="1358"/>
    </location>
</feature>
<feature type="compositionally biased region" description="Basic and acidic residues" evidence="1">
    <location>
        <begin position="724"/>
        <end position="743"/>
    </location>
</feature>
<feature type="region of interest" description="Disordered" evidence="1">
    <location>
        <begin position="1115"/>
        <end position="1155"/>
    </location>
</feature>
<sequence length="2053" mass="222218">MSGKMERIPIISLSGCRSLTDILTELPIPKSSHRTVDCRTLLYEPKLVRDAYRCINTEDSTLVQHLCSALNCVSVDHISFKDISVEPGDGSKVISPPSLLCALEKTGAFSCQPATDPLPGSDILPQISKDLTELHVDHDPIVSVVIDPENPVSLREPPTACVEKLSESYSAVHIAPLRIALKKCPGSKDSPSKKGRKPRRKREVSETTSTVLDENQGYQLHPNPKENVRPEDTQVSVPPLKVPNSETLTSCPADGKSLQCVVTSESILQSDTNLQKPAQNNTPTECISAGEKQTDILLSVSSNDQSENACTMPISNPPKPPNDRLTPGASPDVVCVPSVPLSTVPVTTTVTHSADQPVTSAITPSTNVSPTSSAPHSVNPDNTSSSRRVPDPALSQIFHSAALFHTYQPHLESEKSGSCTGGGLFDDWVDTSGKTTDSSTLYPVNDLIYSGSLSGPSSVVNVPSNCSQAPHSVGASADASVCAPRTPLSVPSNHSSYPATPGSGLPTVALSVNTAVSAISASPSTLSKCIYPPAGVHSPSVRLFNTSESGAEPHEPTVEEQSRIAPLGLAAYLPRPGGLRQSFPDADEGGLLSGIGETHSPRAALSPDGVVPRSCGTNDFGSKPSSASRRRRTELEELKMWSVNDRAQVLNDKKGGNTPESVDVMSNELKETINTTSSHLSNGAPVVACQIGEQLSNPQPDVSDSSHGGFTEALVERVKRRRQQREMELNQRRSGATDRHAYRSSDTSPVSTPSPVRSVGPSVDSNSKTKIHDLNRHKNGRLTGGHRTTENTDLTRQQQLRQKSSDSDASLSPFSTIASSFPSSKPSSVSSCVDSVAPPPLDNAKPQSTYSTMIEHSAPLKSTITDSNESATHSQPDECSLSSVLTPKKQPASNSSVRQSIGKDQLHDGLSVESHLSSPSRTLFSDKASCSSSLSPNNRIQGPDEAFTNGVTRQHCIKLQSRHFDSHVHSPLVNKTDINIRRRRRVVISDDEEVVPSVCNKESAHMHKSSHLLQRRENLESQDVQSQLTKTSRPEEPRPPVLQSLNDAATETASSVDHRTMGMFYEARFSDHQLYDHIDSIRVHSSSKVPMDDLSNKVVNSATLSNESTGLVDVACSNRSSSRREKSIKRDSRMPHSGNPGPGIEATFSTDEDPTELDKNLIRSAHRSPSNDSAESLTSSVQLASTYGGGFLPDPGCPTPSTIAYTHSSAMEESDSRGSDVDSLPRVSGQHREADSGVASPNASSQSNHDAEGSDLSDESFLQEKESACSSPSSLSSQSENERHGSAEDSDEARHHSEELTEAAAALAQFTARLREILRRVEELDLLSLASKVNEIRRPRSGCSNHSSAEIEPDNSFDEQVIPDTARLTRHELSALYSESAHVRLTGSMFTIPTGRLVRFLTLLLVNMQAGTHVTPAPITQTEVDHFLRKRQKAEAQRRDGSRRLHQSQQLTESILWANPLWACILTALDCARIALNIIVAPDMPRPLLMEDLIDGIVSVIRCQLEGVVCKPSNNGRATNHQLGFSEKQLWNFACECVGLRTSQLMGMLCSLVRFQPNRFTDNLVIKLTEVGLTVPLYCLTTGQNMERDPKRLTIPILRKLMHSSFSTLLKYNEHKSSSATFFPLGPSRLWLSVWPDRLKRSSLALLAGLYGQYEAHRKLIVDEIFRSLLSHCILVSGGNPDQGEEDASLIVSTSSDKRAARTFRFLSSVWLFKQKQRNKQTNDIYSTTTTTGTGPSHAAGTTADESRGSDEPQFIHVHALTALFLSLTQGLIQPPGSGNSSSNSSGPSGASRKGISTPGSGDQNSVDNSQFLKDEKQVLTSYNVCLRHAHHLLSGLLKRVCARTELDLRPVLDTVTCDLITISTATPLEWPVAPTLLCVLGGLLIQHVNQNCGPNASTNTNVNANPTANSRTSELSSKLVCLDTLTALAVGLKRNSVLSLEHRSSLRRSDAGSGVILSTRNADRSASNETDDSLTNEVNVRRRELIAQTQVIGFNSSPVPMLNIWLLQPGLDNSGDVFPLNSLKHQERDCTKAIRLEYMDYLFVVSFCLTAT</sequence>
<accession>A0A8E0VLR1</accession>
<feature type="compositionally biased region" description="Polar residues" evidence="1">
    <location>
        <begin position="206"/>
        <end position="218"/>
    </location>
</feature>
<evidence type="ECO:0000256" key="1">
    <source>
        <dbReference type="SAM" id="MobiDB-lite"/>
    </source>
</evidence>
<feature type="compositionally biased region" description="Low complexity" evidence="1">
    <location>
        <begin position="1268"/>
        <end position="1279"/>
    </location>
</feature>
<feature type="compositionally biased region" description="Polar residues" evidence="1">
    <location>
        <begin position="864"/>
        <end position="874"/>
    </location>
</feature>
<reference evidence="2" key="1">
    <citation type="submission" date="2019-05" db="EMBL/GenBank/DDBJ databases">
        <title>Annotation for the trematode Fasciolopsis buski.</title>
        <authorList>
            <person name="Choi Y.-J."/>
        </authorList>
    </citation>
    <scope>NUCLEOTIDE SEQUENCE</scope>
    <source>
        <strain evidence="2">HT</strain>
        <tissue evidence="2">Whole worm</tissue>
    </source>
</reference>
<feature type="region of interest" description="Disordered" evidence="1">
    <location>
        <begin position="999"/>
        <end position="1054"/>
    </location>
</feature>
<dbReference type="GO" id="GO:0010468">
    <property type="term" value="P:regulation of gene expression"/>
    <property type="evidence" value="ECO:0007669"/>
    <property type="project" value="InterPro"/>
</dbReference>
<feature type="compositionally biased region" description="Basic residues" evidence="1">
    <location>
        <begin position="193"/>
        <end position="202"/>
    </location>
</feature>
<feature type="region of interest" description="Disordered" evidence="1">
    <location>
        <begin position="183"/>
        <end position="246"/>
    </location>
</feature>
<dbReference type="GO" id="GO:0034087">
    <property type="term" value="P:establishment of mitotic sister chromatid cohesion"/>
    <property type="evidence" value="ECO:0007669"/>
    <property type="project" value="TreeGrafter"/>
</dbReference>
<dbReference type="GO" id="GO:0071169">
    <property type="term" value="P:establishment of protein localization to chromatin"/>
    <property type="evidence" value="ECO:0007669"/>
    <property type="project" value="TreeGrafter"/>
</dbReference>
<feature type="compositionally biased region" description="Polar residues" evidence="1">
    <location>
        <begin position="615"/>
        <end position="627"/>
    </location>
</feature>
<feature type="compositionally biased region" description="Basic and acidic residues" evidence="1">
    <location>
        <begin position="1280"/>
        <end position="1299"/>
    </location>
</feature>
<feature type="compositionally biased region" description="Polar residues" evidence="1">
    <location>
        <begin position="1798"/>
        <end position="1808"/>
    </location>
</feature>
<evidence type="ECO:0000313" key="3">
    <source>
        <dbReference type="Proteomes" id="UP000728185"/>
    </source>
</evidence>
<keyword evidence="3" id="KW-1185">Reference proteome</keyword>
<dbReference type="PANTHER" id="PTHR21704">
    <property type="entry name" value="NIPPED-B-LIKE PROTEIN DELANGIN SCC2-RELATED"/>
    <property type="match status" value="1"/>
</dbReference>
<comment type="caution">
    <text evidence="2">The sequence shown here is derived from an EMBL/GenBank/DDBJ whole genome shotgun (WGS) entry which is preliminary data.</text>
</comment>
<feature type="compositionally biased region" description="Polar residues" evidence="1">
    <location>
        <begin position="791"/>
        <end position="802"/>
    </location>
</feature>
<dbReference type="GO" id="GO:0090694">
    <property type="term" value="C:Scc2-Scc4 cohesin loading complex"/>
    <property type="evidence" value="ECO:0007669"/>
    <property type="project" value="TreeGrafter"/>
</dbReference>
<feature type="region of interest" description="Disordered" evidence="1">
    <location>
        <begin position="576"/>
        <end position="631"/>
    </location>
</feature>
<feature type="region of interest" description="Disordered" evidence="1">
    <location>
        <begin position="1191"/>
        <end position="1299"/>
    </location>
</feature>
<feature type="compositionally biased region" description="Polar residues" evidence="1">
    <location>
        <begin position="1043"/>
        <end position="1054"/>
    </location>
</feature>
<protein>
    <recommendedName>
        <fullName evidence="4">Nipped-B protein</fullName>
    </recommendedName>
</protein>
<feature type="compositionally biased region" description="Polar residues" evidence="1">
    <location>
        <begin position="1021"/>
        <end position="1031"/>
    </location>
</feature>
<dbReference type="GO" id="GO:0140588">
    <property type="term" value="P:chromatin looping"/>
    <property type="evidence" value="ECO:0007669"/>
    <property type="project" value="InterPro"/>
</dbReference>
<feature type="compositionally biased region" description="Polar residues" evidence="1">
    <location>
        <begin position="880"/>
        <end position="899"/>
    </location>
</feature>
<feature type="region of interest" description="Disordered" evidence="1">
    <location>
        <begin position="864"/>
        <end position="903"/>
    </location>
</feature>
<dbReference type="GO" id="GO:0061775">
    <property type="term" value="F:cohesin loader activity"/>
    <property type="evidence" value="ECO:0007669"/>
    <property type="project" value="InterPro"/>
</dbReference>
<feature type="compositionally biased region" description="Polar residues" evidence="1">
    <location>
        <begin position="1199"/>
        <end position="1211"/>
    </location>
</feature>
<feature type="compositionally biased region" description="Low complexity" evidence="1">
    <location>
        <begin position="1775"/>
        <end position="1790"/>
    </location>
</feature>
<organism evidence="2 3">
    <name type="scientific">Fasciolopsis buskii</name>
    <dbReference type="NCBI Taxonomy" id="27845"/>
    <lineage>
        <taxon>Eukaryota</taxon>
        <taxon>Metazoa</taxon>
        <taxon>Spiralia</taxon>
        <taxon>Lophotrochozoa</taxon>
        <taxon>Platyhelminthes</taxon>
        <taxon>Trematoda</taxon>
        <taxon>Digenea</taxon>
        <taxon>Plagiorchiida</taxon>
        <taxon>Echinostomata</taxon>
        <taxon>Echinostomatoidea</taxon>
        <taxon>Fasciolidae</taxon>
        <taxon>Fasciolopsis</taxon>
    </lineage>
</organism>
<feature type="region of interest" description="Disordered" evidence="1">
    <location>
        <begin position="544"/>
        <end position="563"/>
    </location>
</feature>
<gene>
    <name evidence="2" type="ORF">FBUS_04829</name>
</gene>
<dbReference type="OrthoDB" id="418242at2759"/>
<feature type="region of interest" description="Disordered" evidence="1">
    <location>
        <begin position="925"/>
        <end position="945"/>
    </location>
</feature>
<feature type="compositionally biased region" description="Low complexity" evidence="1">
    <location>
        <begin position="807"/>
        <end position="836"/>
    </location>
</feature>
<feature type="region of interest" description="Disordered" evidence="1">
    <location>
        <begin position="303"/>
        <end position="331"/>
    </location>
</feature>
<name>A0A8E0VLR1_9TREM</name>
<feature type="compositionally biased region" description="Polar residues" evidence="1">
    <location>
        <begin position="925"/>
        <end position="940"/>
    </location>
</feature>
<feature type="compositionally biased region" description="Basic and acidic residues" evidence="1">
    <location>
        <begin position="1122"/>
        <end position="1134"/>
    </location>
</feature>
<feature type="region of interest" description="Disordered" evidence="1">
    <location>
        <begin position="350"/>
        <end position="390"/>
    </location>
</feature>
<feature type="compositionally biased region" description="Polar residues" evidence="1">
    <location>
        <begin position="1239"/>
        <end position="1248"/>
    </location>
</feature>
<dbReference type="PANTHER" id="PTHR21704:SF18">
    <property type="entry name" value="NIPPED-B-LIKE PROTEIN"/>
    <property type="match status" value="1"/>
</dbReference>
<feature type="compositionally biased region" description="Low complexity" evidence="1">
    <location>
        <begin position="1728"/>
        <end position="1744"/>
    </location>
</feature>
<proteinExistence type="predicted"/>
<feature type="region of interest" description="Disordered" evidence="1">
    <location>
        <begin position="1723"/>
        <end position="1751"/>
    </location>
</feature>
<evidence type="ECO:0008006" key="4">
    <source>
        <dbReference type="Google" id="ProtNLM"/>
    </source>
</evidence>
<evidence type="ECO:0000313" key="2">
    <source>
        <dbReference type="EMBL" id="KAA0192955.1"/>
    </source>
</evidence>
<feature type="compositionally biased region" description="Polar residues" evidence="1">
    <location>
        <begin position="354"/>
        <end position="387"/>
    </location>
</feature>
<dbReference type="GO" id="GO:0003682">
    <property type="term" value="F:chromatin binding"/>
    <property type="evidence" value="ECO:0007669"/>
    <property type="project" value="TreeGrafter"/>
</dbReference>
<feature type="compositionally biased region" description="Basic and acidic residues" evidence="1">
    <location>
        <begin position="551"/>
        <end position="562"/>
    </location>
</feature>
<dbReference type="GO" id="GO:1990414">
    <property type="term" value="P:replication-born double-strand break repair via sister chromatid exchange"/>
    <property type="evidence" value="ECO:0007669"/>
    <property type="project" value="TreeGrafter"/>
</dbReference>
<dbReference type="EMBL" id="LUCM01005332">
    <property type="protein sequence ID" value="KAA0192955.1"/>
    <property type="molecule type" value="Genomic_DNA"/>
</dbReference>
<feature type="compositionally biased region" description="Basic and acidic residues" evidence="1">
    <location>
        <begin position="223"/>
        <end position="232"/>
    </location>
</feature>